<sequence length="55" mass="6022">SIVVSAYSVWQSLYAMVNGVFFRHISKLEGPRATYTLTHSAVTVTHPQGLVNTSV</sequence>
<organism evidence="1 2">
    <name type="scientific">Batillaria attramentaria</name>
    <dbReference type="NCBI Taxonomy" id="370345"/>
    <lineage>
        <taxon>Eukaryota</taxon>
        <taxon>Metazoa</taxon>
        <taxon>Spiralia</taxon>
        <taxon>Lophotrochozoa</taxon>
        <taxon>Mollusca</taxon>
        <taxon>Gastropoda</taxon>
        <taxon>Caenogastropoda</taxon>
        <taxon>Sorbeoconcha</taxon>
        <taxon>Cerithioidea</taxon>
        <taxon>Batillariidae</taxon>
        <taxon>Batillaria</taxon>
    </lineage>
</organism>
<comment type="caution">
    <text evidence="1">The sequence shown here is derived from an EMBL/GenBank/DDBJ whole genome shotgun (WGS) entry which is preliminary data.</text>
</comment>
<dbReference type="AlphaFoldDB" id="A0ABD0LGM8"/>
<accession>A0ABD0LGM8</accession>
<dbReference type="Proteomes" id="UP001519460">
    <property type="component" value="Unassembled WGS sequence"/>
</dbReference>
<protein>
    <submittedName>
        <fullName evidence="1">Uncharacterized protein</fullName>
    </submittedName>
</protein>
<keyword evidence="2" id="KW-1185">Reference proteome</keyword>
<evidence type="ECO:0000313" key="2">
    <source>
        <dbReference type="Proteomes" id="UP001519460"/>
    </source>
</evidence>
<name>A0ABD0LGM8_9CAEN</name>
<dbReference type="EMBL" id="JACVVK020000049">
    <property type="protein sequence ID" value="KAK7498671.1"/>
    <property type="molecule type" value="Genomic_DNA"/>
</dbReference>
<evidence type="ECO:0000313" key="1">
    <source>
        <dbReference type="EMBL" id="KAK7498671.1"/>
    </source>
</evidence>
<feature type="non-terminal residue" evidence="1">
    <location>
        <position position="1"/>
    </location>
</feature>
<gene>
    <name evidence="1" type="ORF">BaRGS_00010048</name>
</gene>
<reference evidence="1 2" key="1">
    <citation type="journal article" date="2023" name="Sci. Data">
        <title>Genome assembly of the Korean intertidal mud-creeper Batillaria attramentaria.</title>
        <authorList>
            <person name="Patra A.K."/>
            <person name="Ho P.T."/>
            <person name="Jun S."/>
            <person name="Lee S.J."/>
            <person name="Kim Y."/>
            <person name="Won Y.J."/>
        </authorList>
    </citation>
    <scope>NUCLEOTIDE SEQUENCE [LARGE SCALE GENOMIC DNA]</scope>
    <source>
        <strain evidence="1">Wonlab-2016</strain>
    </source>
</reference>
<proteinExistence type="predicted"/>